<dbReference type="InParanoid" id="A0A5J5F591"/>
<keyword evidence="1" id="KW-0472">Membrane</keyword>
<accession>A0A5J5F591</accession>
<keyword evidence="3" id="KW-1185">Reference proteome</keyword>
<comment type="caution">
    <text evidence="2">The sequence shown here is derived from an EMBL/GenBank/DDBJ whole genome shotgun (WGS) entry which is preliminary data.</text>
</comment>
<evidence type="ECO:0000313" key="2">
    <source>
        <dbReference type="EMBL" id="KAA8911684.1"/>
    </source>
</evidence>
<sequence length="316" mass="35663">MPLPPRVALRQMASDVALTALTVAFAFICCPCFLCTVACGLGICGSGRRLERQRRAALRNTRLHPSLLIAPAPPPAYVTLPGADSGKIYDAQKAHLRRDGNRVFHLRSDNGVLESGNLGAVLDDFEVRKERLVTVLPKEKWKDLLKLLMDTQKEIDKTEEADRQKKKKTMWWRGGVETKWVQACVKKLEKWKLEDEKGSPEDGGWFEVWFIMMQTPHLNSVLSEMNFHSNTAVEDVRVLYSSASSNADIVPAAWKPYLGESGDVFLAPFARSDACGRLFSRKMERRLRQRRSGGFEARRDRQLVQIHGNGAEEIGR</sequence>
<dbReference type="OrthoDB" id="5397613at2759"/>
<dbReference type="AlphaFoldDB" id="A0A5J5F591"/>
<name>A0A5J5F591_9PEZI</name>
<evidence type="ECO:0000313" key="3">
    <source>
        <dbReference type="Proteomes" id="UP000326924"/>
    </source>
</evidence>
<evidence type="ECO:0000256" key="1">
    <source>
        <dbReference type="SAM" id="Phobius"/>
    </source>
</evidence>
<proteinExistence type="predicted"/>
<reference evidence="2 3" key="1">
    <citation type="submission" date="2019-09" db="EMBL/GenBank/DDBJ databases">
        <title>Draft genome of the ectomycorrhizal ascomycete Sphaerosporella brunnea.</title>
        <authorList>
            <consortium name="DOE Joint Genome Institute"/>
            <person name="Benucci G.M."/>
            <person name="Marozzi G."/>
            <person name="Antonielli L."/>
            <person name="Sanchez S."/>
            <person name="Marco P."/>
            <person name="Wang X."/>
            <person name="Falini L.B."/>
            <person name="Barry K."/>
            <person name="Haridas S."/>
            <person name="Lipzen A."/>
            <person name="Labutti K."/>
            <person name="Grigoriev I.V."/>
            <person name="Murat C."/>
            <person name="Martin F."/>
            <person name="Albertini E."/>
            <person name="Donnini D."/>
            <person name="Bonito G."/>
        </authorList>
    </citation>
    <scope>NUCLEOTIDE SEQUENCE [LARGE SCALE GENOMIC DNA]</scope>
    <source>
        <strain evidence="2 3">Sb_GMNB300</strain>
    </source>
</reference>
<keyword evidence="1" id="KW-0812">Transmembrane</keyword>
<dbReference type="EMBL" id="VXIS01000033">
    <property type="protein sequence ID" value="KAA8911684.1"/>
    <property type="molecule type" value="Genomic_DNA"/>
</dbReference>
<gene>
    <name evidence="2" type="ORF">FN846DRAFT_935258</name>
</gene>
<dbReference type="Proteomes" id="UP000326924">
    <property type="component" value="Unassembled WGS sequence"/>
</dbReference>
<organism evidence="2 3">
    <name type="scientific">Sphaerosporella brunnea</name>
    <dbReference type="NCBI Taxonomy" id="1250544"/>
    <lineage>
        <taxon>Eukaryota</taxon>
        <taxon>Fungi</taxon>
        <taxon>Dikarya</taxon>
        <taxon>Ascomycota</taxon>
        <taxon>Pezizomycotina</taxon>
        <taxon>Pezizomycetes</taxon>
        <taxon>Pezizales</taxon>
        <taxon>Pyronemataceae</taxon>
        <taxon>Sphaerosporella</taxon>
    </lineage>
</organism>
<feature type="transmembrane region" description="Helical" evidence="1">
    <location>
        <begin position="20"/>
        <end position="45"/>
    </location>
</feature>
<keyword evidence="1" id="KW-1133">Transmembrane helix</keyword>
<protein>
    <submittedName>
        <fullName evidence="2">Uncharacterized protein</fullName>
    </submittedName>
</protein>